<dbReference type="GO" id="GO:0003677">
    <property type="term" value="F:DNA binding"/>
    <property type="evidence" value="ECO:0007669"/>
    <property type="project" value="InterPro"/>
</dbReference>
<organism evidence="3 4">
    <name type="scientific">Qipengyuania oceanensis</name>
    <dbReference type="NCBI Taxonomy" id="1463597"/>
    <lineage>
        <taxon>Bacteria</taxon>
        <taxon>Pseudomonadati</taxon>
        <taxon>Pseudomonadota</taxon>
        <taxon>Alphaproteobacteria</taxon>
        <taxon>Sphingomonadales</taxon>
        <taxon>Erythrobacteraceae</taxon>
        <taxon>Qipengyuania</taxon>
    </lineage>
</organism>
<dbReference type="PANTHER" id="PTHR30461:SF23">
    <property type="entry name" value="DNA RECOMBINASE-RELATED"/>
    <property type="match status" value="1"/>
</dbReference>
<reference evidence="3 4" key="1">
    <citation type="submission" date="2019-12" db="EMBL/GenBank/DDBJ databases">
        <title>Genomic-based taxomic classification of the family Erythrobacteraceae.</title>
        <authorList>
            <person name="Xu L."/>
        </authorList>
    </citation>
    <scope>NUCLEOTIDE SEQUENCE [LARGE SCALE GENOMIC DNA]</scope>
    <source>
        <strain evidence="3 4">MCCC 1A09965</strain>
    </source>
</reference>
<dbReference type="EMBL" id="WTYN01000006">
    <property type="protein sequence ID" value="MXO64070.1"/>
    <property type="molecule type" value="Genomic_DNA"/>
</dbReference>
<dbReference type="InterPro" id="IPR050639">
    <property type="entry name" value="SSR_resolvase"/>
</dbReference>
<comment type="caution">
    <text evidence="3">The sequence shown here is derived from an EMBL/GenBank/DDBJ whole genome shotgun (WGS) entry which is preliminary data.</text>
</comment>
<dbReference type="PROSITE" id="PS51737">
    <property type="entry name" value="RECOMBINASE_DNA_BIND"/>
    <property type="match status" value="1"/>
</dbReference>
<feature type="domain" description="Resolvase/invertase-type recombinase catalytic" evidence="1">
    <location>
        <begin position="7"/>
        <end position="159"/>
    </location>
</feature>
<dbReference type="SUPFAM" id="SSF53041">
    <property type="entry name" value="Resolvase-like"/>
    <property type="match status" value="1"/>
</dbReference>
<dbReference type="InterPro" id="IPR006119">
    <property type="entry name" value="Resolv_N"/>
</dbReference>
<feature type="domain" description="Recombinase" evidence="2">
    <location>
        <begin position="167"/>
        <end position="284"/>
    </location>
</feature>
<dbReference type="PANTHER" id="PTHR30461">
    <property type="entry name" value="DNA-INVERTASE FROM LAMBDOID PROPHAGE"/>
    <property type="match status" value="1"/>
</dbReference>
<evidence type="ECO:0000259" key="1">
    <source>
        <dbReference type="PROSITE" id="PS51736"/>
    </source>
</evidence>
<dbReference type="RefSeq" id="WP_160677529.1">
    <property type="nucleotide sequence ID" value="NZ_WTYN01000006.1"/>
</dbReference>
<dbReference type="SMART" id="SM00857">
    <property type="entry name" value="Resolvase"/>
    <property type="match status" value="1"/>
</dbReference>
<dbReference type="Gene3D" id="3.40.50.1390">
    <property type="entry name" value="Resolvase, N-terminal catalytic domain"/>
    <property type="match status" value="1"/>
</dbReference>
<dbReference type="InterPro" id="IPR036162">
    <property type="entry name" value="Resolvase-like_N_sf"/>
</dbReference>
<sequence length="523" mass="58364">MADKIMRCAIYTRKSSEEGLEQSFNSLNAQREACAAYILSQASEGWVTLPTFYDDGGYSGGSMERPGLKHLLVDIAARRVDIVVVYKIDRLTRSLADFARIVEVFEQADVSFVSVTQSFNTTSSMGRLMLNVLLSFAQFEREVTGERIRDKIAASKAKGLWMGGNLSLGYDLPKSGSRVLEVNEGEAATVRHIFVRYLELGSVHALERDLAREKICSKRWTTAKGKEVGGAPFSRGALFHLLRNHVYLGKIRHKDEIHEGEHQPIVDQDLFDQVQRHLDGNARRHRSRASTRTARAPLTGKLFDAAGDPMSPTTSRGKSGRAYRYYVSASLQQGRRPNDDRIRRLAAPAIERVITEALVRWLPQPDARLDHLVAVRLRDDGLLLELTGVRPATIATHLCEGEMIMHETRDAATIQLPLALPLRGGKQLVARGARRSNRPDPVLIAALRRAHAMLDWERGLPVMRAAPTSPYDRLILRLALLAPDMQADILRGAQPAGFNLEALKAIDIPLAWSQQRKALGWHQ</sequence>
<accession>A0A844YHS4</accession>
<dbReference type="Pfam" id="PF00239">
    <property type="entry name" value="Resolvase"/>
    <property type="match status" value="1"/>
</dbReference>
<dbReference type="InterPro" id="IPR038109">
    <property type="entry name" value="DNA_bind_recomb_sf"/>
</dbReference>
<dbReference type="Pfam" id="PF07508">
    <property type="entry name" value="Recombinase"/>
    <property type="match status" value="1"/>
</dbReference>
<dbReference type="GO" id="GO:0000150">
    <property type="term" value="F:DNA strand exchange activity"/>
    <property type="evidence" value="ECO:0007669"/>
    <property type="project" value="InterPro"/>
</dbReference>
<protein>
    <submittedName>
        <fullName evidence="3">Recombinase family protein</fullName>
    </submittedName>
</protein>
<dbReference type="OrthoDB" id="7277848at2"/>
<name>A0A844YHS4_9SPHN</name>
<dbReference type="AlphaFoldDB" id="A0A844YHS4"/>
<gene>
    <name evidence="3" type="ORF">GRI48_13785</name>
</gene>
<keyword evidence="4" id="KW-1185">Reference proteome</keyword>
<dbReference type="Gene3D" id="3.90.1750.20">
    <property type="entry name" value="Putative Large Serine Recombinase, Chain B, Domain 2"/>
    <property type="match status" value="1"/>
</dbReference>
<dbReference type="PROSITE" id="PS51736">
    <property type="entry name" value="RECOMBINASES_3"/>
    <property type="match status" value="1"/>
</dbReference>
<dbReference type="InterPro" id="IPR011109">
    <property type="entry name" value="DNA_bind_recombinase_dom"/>
</dbReference>
<evidence type="ECO:0000313" key="4">
    <source>
        <dbReference type="Proteomes" id="UP000445582"/>
    </source>
</evidence>
<dbReference type="CDD" id="cd03768">
    <property type="entry name" value="SR_ResInv"/>
    <property type="match status" value="1"/>
</dbReference>
<proteinExistence type="predicted"/>
<evidence type="ECO:0000313" key="3">
    <source>
        <dbReference type="EMBL" id="MXO64070.1"/>
    </source>
</evidence>
<dbReference type="Proteomes" id="UP000445582">
    <property type="component" value="Unassembled WGS sequence"/>
</dbReference>
<evidence type="ECO:0000259" key="2">
    <source>
        <dbReference type="PROSITE" id="PS51737"/>
    </source>
</evidence>